<gene>
    <name evidence="2" type="ORF">K227x_13870</name>
</gene>
<organism evidence="2 3">
    <name type="scientific">Rubripirellula lacrimiformis</name>
    <dbReference type="NCBI Taxonomy" id="1930273"/>
    <lineage>
        <taxon>Bacteria</taxon>
        <taxon>Pseudomonadati</taxon>
        <taxon>Planctomycetota</taxon>
        <taxon>Planctomycetia</taxon>
        <taxon>Pirellulales</taxon>
        <taxon>Pirellulaceae</taxon>
        <taxon>Rubripirellula</taxon>
    </lineage>
</organism>
<feature type="region of interest" description="Disordered" evidence="1">
    <location>
        <begin position="1"/>
        <end position="31"/>
    </location>
</feature>
<dbReference type="AlphaFoldDB" id="A0A517N7N4"/>
<proteinExistence type="predicted"/>
<keyword evidence="3" id="KW-1185">Reference proteome</keyword>
<name>A0A517N7N4_9BACT</name>
<reference evidence="2 3" key="1">
    <citation type="submission" date="2019-02" db="EMBL/GenBank/DDBJ databases">
        <title>Deep-cultivation of Planctomycetes and their phenomic and genomic characterization uncovers novel biology.</title>
        <authorList>
            <person name="Wiegand S."/>
            <person name="Jogler M."/>
            <person name="Boedeker C."/>
            <person name="Pinto D."/>
            <person name="Vollmers J."/>
            <person name="Rivas-Marin E."/>
            <person name="Kohn T."/>
            <person name="Peeters S.H."/>
            <person name="Heuer A."/>
            <person name="Rast P."/>
            <person name="Oberbeckmann S."/>
            <person name="Bunk B."/>
            <person name="Jeske O."/>
            <person name="Meyerdierks A."/>
            <person name="Storesund J.E."/>
            <person name="Kallscheuer N."/>
            <person name="Luecker S."/>
            <person name="Lage O.M."/>
            <person name="Pohl T."/>
            <person name="Merkel B.J."/>
            <person name="Hornburger P."/>
            <person name="Mueller R.-W."/>
            <person name="Bruemmer F."/>
            <person name="Labrenz M."/>
            <person name="Spormann A.M."/>
            <person name="Op den Camp H."/>
            <person name="Overmann J."/>
            <person name="Amann R."/>
            <person name="Jetten M.S.M."/>
            <person name="Mascher T."/>
            <person name="Medema M.H."/>
            <person name="Devos D.P."/>
            <person name="Kaster A.-K."/>
            <person name="Ovreas L."/>
            <person name="Rohde M."/>
            <person name="Galperin M.Y."/>
            <person name="Jogler C."/>
        </authorList>
    </citation>
    <scope>NUCLEOTIDE SEQUENCE [LARGE SCALE GENOMIC DNA]</scope>
    <source>
        <strain evidence="2 3">K22_7</strain>
    </source>
</reference>
<evidence type="ECO:0000256" key="1">
    <source>
        <dbReference type="SAM" id="MobiDB-lite"/>
    </source>
</evidence>
<protein>
    <submittedName>
        <fullName evidence="2">Uncharacterized protein</fullName>
    </submittedName>
</protein>
<dbReference type="EMBL" id="CP036525">
    <property type="protein sequence ID" value="QDT03008.1"/>
    <property type="molecule type" value="Genomic_DNA"/>
</dbReference>
<dbReference type="KEGG" id="rlc:K227x_13870"/>
<accession>A0A517N7N4</accession>
<dbReference type="Proteomes" id="UP000318538">
    <property type="component" value="Chromosome"/>
</dbReference>
<evidence type="ECO:0000313" key="3">
    <source>
        <dbReference type="Proteomes" id="UP000318538"/>
    </source>
</evidence>
<evidence type="ECO:0000313" key="2">
    <source>
        <dbReference type="EMBL" id="QDT03008.1"/>
    </source>
</evidence>
<sequence length="70" mass="7582">MERLIRQPGSKIPDPGERGGRPPGLGASGPGKSQEVFRICLFCSVAIQSTVAPPKMLQETSMAGRWWVDD</sequence>